<protein>
    <submittedName>
        <fullName evidence="2">Uncharacterized protein</fullName>
    </submittedName>
</protein>
<gene>
    <name evidence="2" type="ORF">H7I91_19650</name>
</gene>
<dbReference type="Proteomes" id="UP001207588">
    <property type="component" value="Unassembled WGS sequence"/>
</dbReference>
<evidence type="ECO:0000313" key="2">
    <source>
        <dbReference type="EMBL" id="MCV6991466.1"/>
    </source>
</evidence>
<organism evidence="2 3">
    <name type="scientific">Mycobacterium bouchedurhonense</name>
    <dbReference type="NCBI Taxonomy" id="701041"/>
    <lineage>
        <taxon>Bacteria</taxon>
        <taxon>Bacillati</taxon>
        <taxon>Actinomycetota</taxon>
        <taxon>Actinomycetes</taxon>
        <taxon>Mycobacteriales</taxon>
        <taxon>Mycobacteriaceae</taxon>
        <taxon>Mycobacterium</taxon>
        <taxon>Mycobacterium avium complex (MAC)</taxon>
    </lineage>
</organism>
<proteinExistence type="predicted"/>
<accession>A0AAW5S7X1</accession>
<dbReference type="AlphaFoldDB" id="A0AAW5S7X1"/>
<sequence>MASTSAISVATGGSSSSKGASWSWMAVPGAGEATVLQRVITNPPSVSI</sequence>
<comment type="caution">
    <text evidence="2">The sequence shown here is derived from an EMBL/GenBank/DDBJ whole genome shotgun (WGS) entry which is preliminary data.</text>
</comment>
<evidence type="ECO:0000313" key="3">
    <source>
        <dbReference type="Proteomes" id="UP001207588"/>
    </source>
</evidence>
<feature type="region of interest" description="Disordered" evidence="1">
    <location>
        <begin position="1"/>
        <end position="22"/>
    </location>
</feature>
<reference evidence="2" key="1">
    <citation type="submission" date="2020-07" db="EMBL/GenBank/DDBJ databases">
        <authorList>
            <person name="Pettersson B.M.F."/>
            <person name="Behra P.R.K."/>
            <person name="Ramesh M."/>
            <person name="Das S."/>
            <person name="Dasgupta S."/>
            <person name="Kirsebom L.A."/>
        </authorList>
    </citation>
    <scope>NUCLEOTIDE SEQUENCE</scope>
    <source>
        <strain evidence="2">DSM 45439</strain>
    </source>
</reference>
<name>A0AAW5S7X1_MYCBC</name>
<dbReference type="RefSeq" id="WP_023882587.1">
    <property type="nucleotide sequence ID" value="NZ_JACKTG010000053.1"/>
</dbReference>
<reference evidence="2" key="2">
    <citation type="journal article" date="2022" name="BMC Genomics">
        <title>Comparative genome analysis of mycobacteria focusing on tRNA and non-coding RNA.</title>
        <authorList>
            <person name="Behra P.R.K."/>
            <person name="Pettersson B.M.F."/>
            <person name="Ramesh M."/>
            <person name="Das S."/>
            <person name="Dasgupta S."/>
            <person name="Kirsebom L.A."/>
        </authorList>
    </citation>
    <scope>NUCLEOTIDE SEQUENCE</scope>
    <source>
        <strain evidence="2">DSM 45439</strain>
    </source>
</reference>
<evidence type="ECO:0000256" key="1">
    <source>
        <dbReference type="SAM" id="MobiDB-lite"/>
    </source>
</evidence>
<dbReference type="EMBL" id="JACKTG010000053">
    <property type="protein sequence ID" value="MCV6991466.1"/>
    <property type="molecule type" value="Genomic_DNA"/>
</dbReference>